<gene>
    <name evidence="1" type="ORF">NJ959_21105</name>
</gene>
<protein>
    <submittedName>
        <fullName evidence="1">Uncharacterized protein</fullName>
    </submittedName>
</protein>
<evidence type="ECO:0000313" key="1">
    <source>
        <dbReference type="EMBL" id="MCP2730929.1"/>
    </source>
</evidence>
<keyword evidence="2" id="KW-1185">Reference proteome</keyword>
<organism evidence="1 2">
    <name type="scientific">Limnofasciculus baicalensis BBK-W-15</name>
    <dbReference type="NCBI Taxonomy" id="2699891"/>
    <lineage>
        <taxon>Bacteria</taxon>
        <taxon>Bacillati</taxon>
        <taxon>Cyanobacteriota</taxon>
        <taxon>Cyanophyceae</taxon>
        <taxon>Coleofasciculales</taxon>
        <taxon>Coleofasciculaceae</taxon>
        <taxon>Limnofasciculus</taxon>
        <taxon>Limnofasciculus baicalensis</taxon>
    </lineage>
</organism>
<evidence type="ECO:0000313" key="2">
    <source>
        <dbReference type="Proteomes" id="UP001204953"/>
    </source>
</evidence>
<reference evidence="1" key="1">
    <citation type="submission" date="2022-06" db="EMBL/GenBank/DDBJ databases">
        <title>New cyanobacteria of genus Symplocastrum in benthos of Lake Baikal.</title>
        <authorList>
            <person name="Sorokovikova E."/>
            <person name="Tikhonova I."/>
            <person name="Krasnopeev A."/>
            <person name="Evseev P."/>
            <person name="Gladkikh A."/>
            <person name="Belykh O."/>
        </authorList>
    </citation>
    <scope>NUCLEOTIDE SEQUENCE</scope>
    <source>
        <strain evidence="1">BBK-W-15</strain>
    </source>
</reference>
<sequence>MKHKRPVLFATPAPFLKDKVLGTYGVQPLTVTFLPNIIDPEPGEVIKSEHPTVVFLARLDPHKRPWLFVELARHFPPVEFIFLGKPHFQGEGAWEPDSLPDNVQLMGHVDGEEKVRILSSAWVLINTSITEFHFVRLLAITGTEEVLSYIKYEIRRDLG</sequence>
<name>A0AAE3GV43_9CYAN</name>
<dbReference type="SUPFAM" id="SSF53756">
    <property type="entry name" value="UDP-Glycosyltransferase/glycogen phosphorylase"/>
    <property type="match status" value="1"/>
</dbReference>
<dbReference type="EMBL" id="JAMZMM010000258">
    <property type="protein sequence ID" value="MCP2730929.1"/>
    <property type="molecule type" value="Genomic_DNA"/>
</dbReference>
<dbReference type="AlphaFoldDB" id="A0AAE3GV43"/>
<dbReference type="Gene3D" id="3.40.50.2000">
    <property type="entry name" value="Glycogen Phosphorylase B"/>
    <property type="match status" value="1"/>
</dbReference>
<proteinExistence type="predicted"/>
<dbReference type="Proteomes" id="UP001204953">
    <property type="component" value="Unassembled WGS sequence"/>
</dbReference>
<dbReference type="RefSeq" id="WP_254013677.1">
    <property type="nucleotide sequence ID" value="NZ_JAMZMM010000258.1"/>
</dbReference>
<comment type="caution">
    <text evidence="1">The sequence shown here is derived from an EMBL/GenBank/DDBJ whole genome shotgun (WGS) entry which is preliminary data.</text>
</comment>
<accession>A0AAE3GV43</accession>